<organism evidence="1 2">
    <name type="scientific">Trifolium pratense</name>
    <name type="common">Red clover</name>
    <dbReference type="NCBI Taxonomy" id="57577"/>
    <lineage>
        <taxon>Eukaryota</taxon>
        <taxon>Viridiplantae</taxon>
        <taxon>Streptophyta</taxon>
        <taxon>Embryophyta</taxon>
        <taxon>Tracheophyta</taxon>
        <taxon>Spermatophyta</taxon>
        <taxon>Magnoliopsida</taxon>
        <taxon>eudicotyledons</taxon>
        <taxon>Gunneridae</taxon>
        <taxon>Pentapetalae</taxon>
        <taxon>rosids</taxon>
        <taxon>fabids</taxon>
        <taxon>Fabales</taxon>
        <taxon>Fabaceae</taxon>
        <taxon>Papilionoideae</taxon>
        <taxon>50 kb inversion clade</taxon>
        <taxon>NPAAA clade</taxon>
        <taxon>Hologalegina</taxon>
        <taxon>IRL clade</taxon>
        <taxon>Trifolieae</taxon>
        <taxon>Trifolium</taxon>
    </lineage>
</organism>
<accession>A0ACB0JFQ4</accession>
<reference evidence="1" key="1">
    <citation type="submission" date="2023-10" db="EMBL/GenBank/DDBJ databases">
        <authorList>
            <person name="Rodriguez Cubillos JULIANA M."/>
            <person name="De Vega J."/>
        </authorList>
    </citation>
    <scope>NUCLEOTIDE SEQUENCE</scope>
</reference>
<dbReference type="Proteomes" id="UP001177021">
    <property type="component" value="Unassembled WGS sequence"/>
</dbReference>
<name>A0ACB0JFQ4_TRIPR</name>
<comment type="caution">
    <text evidence="1">The sequence shown here is derived from an EMBL/GenBank/DDBJ whole genome shotgun (WGS) entry which is preliminary data.</text>
</comment>
<evidence type="ECO:0000313" key="1">
    <source>
        <dbReference type="EMBL" id="CAJ2642462.1"/>
    </source>
</evidence>
<dbReference type="EMBL" id="CASHSV030000034">
    <property type="protein sequence ID" value="CAJ2642462.1"/>
    <property type="molecule type" value="Genomic_DNA"/>
</dbReference>
<keyword evidence="2" id="KW-1185">Reference proteome</keyword>
<sequence length="198" mass="23075">MNLQASGSTFKLRLTFILHSTLGYIIWELGCKLPKRYWCEKGRCCDYLFVDANGTSYHNAFLCSHWCCSFGCICRVFFRVSIDVCITYHNTSALKREDTKWTEGQDIWWQARRLKDAISQIDTKLEEIKVSEMKVSAQSDLRHQVSLVVHPKHQALEAALVHYGADDKKRNAQRAKAKWLCLGEWYVYVHFQHHAITI</sequence>
<protein>
    <submittedName>
        <fullName evidence="1">Uncharacterized protein</fullName>
    </submittedName>
</protein>
<proteinExistence type="predicted"/>
<evidence type="ECO:0000313" key="2">
    <source>
        <dbReference type="Proteomes" id="UP001177021"/>
    </source>
</evidence>
<gene>
    <name evidence="1" type="ORF">MILVUS5_LOCUS11935</name>
</gene>